<feature type="non-terminal residue" evidence="3">
    <location>
        <position position="1"/>
    </location>
</feature>
<dbReference type="EMBL" id="KN722977">
    <property type="protein sequence ID" value="KJH39625.1"/>
    <property type="molecule type" value="Genomic_DNA"/>
</dbReference>
<reference evidence="3 4" key="1">
    <citation type="submission" date="2013-11" db="EMBL/GenBank/DDBJ databases">
        <title>Draft genome of the bovine lungworm Dictyocaulus viviparus.</title>
        <authorList>
            <person name="Mitreva M."/>
        </authorList>
    </citation>
    <scope>NUCLEOTIDE SEQUENCE [LARGE SCALE GENOMIC DNA]</scope>
    <source>
        <strain evidence="3 4">HannoverDv2000</strain>
    </source>
</reference>
<name>A0A0D8Y9T9_DICVI</name>
<organism evidence="3 4">
    <name type="scientific">Dictyocaulus viviparus</name>
    <name type="common">Bovine lungworm</name>
    <dbReference type="NCBI Taxonomy" id="29172"/>
    <lineage>
        <taxon>Eukaryota</taxon>
        <taxon>Metazoa</taxon>
        <taxon>Ecdysozoa</taxon>
        <taxon>Nematoda</taxon>
        <taxon>Chromadorea</taxon>
        <taxon>Rhabditida</taxon>
        <taxon>Rhabditina</taxon>
        <taxon>Rhabditomorpha</taxon>
        <taxon>Strongyloidea</taxon>
        <taxon>Metastrongylidae</taxon>
        <taxon>Dictyocaulus</taxon>
    </lineage>
</organism>
<evidence type="ECO:0000313" key="4">
    <source>
        <dbReference type="Proteomes" id="UP000053766"/>
    </source>
</evidence>
<dbReference type="EMBL" id="KN716186">
    <property type="protein sequence ID" value="KJH51331.1"/>
    <property type="molecule type" value="Genomic_DNA"/>
</dbReference>
<dbReference type="Proteomes" id="UP000053766">
    <property type="component" value="Unassembled WGS sequence"/>
</dbReference>
<dbReference type="PANTHER" id="PTHR45918:SF1">
    <property type="entry name" value="ALPHA-1,3_1,6-MANNOSYLTRANSFERASE ALG2"/>
    <property type="match status" value="1"/>
</dbReference>
<reference evidence="4" key="2">
    <citation type="journal article" date="2016" name="Sci. Rep.">
        <title>Dictyocaulus viviparus genome, variome and transcriptome elucidate lungworm biology and support future intervention.</title>
        <authorList>
            <person name="McNulty S.N."/>
            <person name="Strube C."/>
            <person name="Rosa B.A."/>
            <person name="Martin J.C."/>
            <person name="Tyagi R."/>
            <person name="Choi Y.J."/>
            <person name="Wang Q."/>
            <person name="Hallsworth Pepin K."/>
            <person name="Zhang X."/>
            <person name="Ozersky P."/>
            <person name="Wilson R.K."/>
            <person name="Sternberg P.W."/>
            <person name="Gasser R.B."/>
            <person name="Mitreva M."/>
        </authorList>
    </citation>
    <scope>NUCLEOTIDE SEQUENCE [LARGE SCALE GENOMIC DNA]</scope>
    <source>
        <strain evidence="4">HannoverDv2000</strain>
    </source>
</reference>
<keyword evidence="4" id="KW-1185">Reference proteome</keyword>
<dbReference type="GO" id="GO:0012505">
    <property type="term" value="C:endomembrane system"/>
    <property type="evidence" value="ECO:0007669"/>
    <property type="project" value="TreeGrafter"/>
</dbReference>
<evidence type="ECO:0000313" key="3">
    <source>
        <dbReference type="EMBL" id="KJH51331.1"/>
    </source>
</evidence>
<dbReference type="SUPFAM" id="SSF53756">
    <property type="entry name" value="UDP-Glycosyltransferase/glycogen phosphorylase"/>
    <property type="match status" value="1"/>
</dbReference>
<evidence type="ECO:0000256" key="1">
    <source>
        <dbReference type="ARBA" id="ARBA00022679"/>
    </source>
</evidence>
<dbReference type="OrthoDB" id="5848789at2759"/>
<dbReference type="AlphaFoldDB" id="A0A0D8Y9T9"/>
<accession>A0A0D8Y9T9</accession>
<dbReference type="InterPro" id="IPR027054">
    <property type="entry name" value="ALG2"/>
</dbReference>
<dbReference type="Gene3D" id="3.40.50.2000">
    <property type="entry name" value="Glycogen Phosphorylase B"/>
    <property type="match status" value="1"/>
</dbReference>
<dbReference type="STRING" id="29172.A0A0D8Y9T9"/>
<gene>
    <name evidence="3" type="ORF">DICVIV_02534</name>
    <name evidence="2" type="ORF">DICVIV_14495</name>
</gene>
<proteinExistence type="predicted"/>
<evidence type="ECO:0000313" key="2">
    <source>
        <dbReference type="EMBL" id="KJH39625.1"/>
    </source>
</evidence>
<dbReference type="PANTHER" id="PTHR45918">
    <property type="entry name" value="ALPHA-1,3/1,6-MANNOSYLTRANSFERASE ALG2"/>
    <property type="match status" value="1"/>
</dbReference>
<protein>
    <recommendedName>
        <fullName evidence="5">Glycosyl transferase family 1 domain-containing protein</fullName>
    </recommendedName>
</protein>
<dbReference type="GO" id="GO:0004378">
    <property type="term" value="F:GDP-Man:Man(1)GlcNAc(2)-PP-Dol alpha-1,3-mannosyltransferase activity"/>
    <property type="evidence" value="ECO:0007669"/>
    <property type="project" value="InterPro"/>
</dbReference>
<keyword evidence="1" id="KW-0808">Transferase</keyword>
<sequence length="68" mass="7946">PRESIIHGQTGFLAKQTPQEFAMYMLTLIRDENLRLKINKMGRKRVQDLFSFDAFSNRLDCIIKGDDN</sequence>
<evidence type="ECO:0008006" key="5">
    <source>
        <dbReference type="Google" id="ProtNLM"/>
    </source>
</evidence>